<keyword evidence="4" id="KW-1185">Reference proteome</keyword>
<dbReference type="EMBL" id="UZAH01030187">
    <property type="protein sequence ID" value="VDP09622.1"/>
    <property type="molecule type" value="Genomic_DNA"/>
</dbReference>
<accession>A0A3P8A8B0</accession>
<evidence type="ECO:0000313" key="4">
    <source>
        <dbReference type="Proteomes" id="UP000050761"/>
    </source>
</evidence>
<dbReference type="OrthoDB" id="197676at2759"/>
<feature type="compositionally biased region" description="Polar residues" evidence="2">
    <location>
        <begin position="240"/>
        <end position="249"/>
    </location>
</feature>
<dbReference type="WBParaSite" id="HPBE_0001769601-mRNA-1">
    <property type="protein sequence ID" value="HPBE_0001769601-mRNA-1"/>
    <property type="gene ID" value="HPBE_0001769601"/>
</dbReference>
<organism evidence="3">
    <name type="scientific">Heligmosomoides polygyrus</name>
    <name type="common">Parasitic roundworm</name>
    <dbReference type="NCBI Taxonomy" id="6339"/>
    <lineage>
        <taxon>Eukaryota</taxon>
        <taxon>Metazoa</taxon>
        <taxon>Ecdysozoa</taxon>
        <taxon>Nematoda</taxon>
        <taxon>Chromadorea</taxon>
        <taxon>Rhabditida</taxon>
        <taxon>Rhabditina</taxon>
        <taxon>Rhabditomorpha</taxon>
        <taxon>Strongyloidea</taxon>
        <taxon>Heligmosomidae</taxon>
        <taxon>Heligmosomoides</taxon>
    </lineage>
</organism>
<evidence type="ECO:0000256" key="2">
    <source>
        <dbReference type="SAM" id="MobiDB-lite"/>
    </source>
</evidence>
<feature type="coiled-coil region" evidence="1">
    <location>
        <begin position="282"/>
        <end position="309"/>
    </location>
</feature>
<dbReference type="AlphaFoldDB" id="A0A3P8A8B0"/>
<sequence length="319" mass="34092">MTFARVALKSFVYRLWCAQSVAERSVHVIHEVAIECHPRAGSQQGNGHTISAALQPGSSPPTAQERIAHIIPIQQGSLPAETQTLIANVPALPQQRVVQTTQVVQKQNDNTFRFAQMGSGGQFTIAPPNERSLAQGTQMIVKTAGPPHAVLPSAKHSITSIIGLSQKTAHMAATGTRQAPVLVTFQPSSTSYQTIPPNATAQMNPSQSAVIQNGFTTGALNPCLQDSPRTADVAGDSPHMPNSGQSEAVSETGDGTVENPITLDDPSSILTPAALYMHEEMLRAQQKKIELLLEELTKSQAHLKQEQQLILTAKKAQVS</sequence>
<name>A0A3P8A8B0_HELPZ</name>
<feature type="region of interest" description="Disordered" evidence="2">
    <location>
        <begin position="220"/>
        <end position="252"/>
    </location>
</feature>
<reference evidence="3 4" key="1">
    <citation type="submission" date="2018-11" db="EMBL/GenBank/DDBJ databases">
        <authorList>
            <consortium name="Pathogen Informatics"/>
        </authorList>
    </citation>
    <scope>NUCLEOTIDE SEQUENCE [LARGE SCALE GENOMIC DNA]</scope>
</reference>
<evidence type="ECO:0000313" key="3">
    <source>
        <dbReference type="EMBL" id="VDP09622.1"/>
    </source>
</evidence>
<evidence type="ECO:0000313" key="5">
    <source>
        <dbReference type="WBParaSite" id="HPBE_0001769601-mRNA-1"/>
    </source>
</evidence>
<proteinExistence type="predicted"/>
<feature type="region of interest" description="Disordered" evidence="2">
    <location>
        <begin position="39"/>
        <end position="62"/>
    </location>
</feature>
<gene>
    <name evidence="3" type="ORF">HPBE_LOCUS17695</name>
</gene>
<dbReference type="Proteomes" id="UP000050761">
    <property type="component" value="Unassembled WGS sequence"/>
</dbReference>
<evidence type="ECO:0000256" key="1">
    <source>
        <dbReference type="SAM" id="Coils"/>
    </source>
</evidence>
<protein>
    <submittedName>
        <fullName evidence="5">Regulatory protein zeste</fullName>
    </submittedName>
</protein>
<keyword evidence="1" id="KW-0175">Coiled coil</keyword>
<reference evidence="5" key="2">
    <citation type="submission" date="2019-09" db="UniProtKB">
        <authorList>
            <consortium name="WormBaseParasite"/>
        </authorList>
    </citation>
    <scope>IDENTIFICATION</scope>
</reference>